<organism evidence="1 2">
    <name type="scientific">Natribacillus halophilus</name>
    <dbReference type="NCBI Taxonomy" id="549003"/>
    <lineage>
        <taxon>Bacteria</taxon>
        <taxon>Bacillati</taxon>
        <taxon>Bacillota</taxon>
        <taxon>Bacilli</taxon>
        <taxon>Bacillales</taxon>
        <taxon>Bacillaceae</taxon>
        <taxon>Natribacillus</taxon>
    </lineage>
</organism>
<keyword evidence="2" id="KW-1185">Reference proteome</keyword>
<gene>
    <name evidence="1" type="ORF">SAMN04488123_12242</name>
</gene>
<name>A0A1G8S3Q7_9BACI</name>
<proteinExistence type="predicted"/>
<dbReference type="AlphaFoldDB" id="A0A1G8S3Q7"/>
<reference evidence="1 2" key="1">
    <citation type="submission" date="2016-10" db="EMBL/GenBank/DDBJ databases">
        <authorList>
            <person name="de Groot N.N."/>
        </authorList>
    </citation>
    <scope>NUCLEOTIDE SEQUENCE [LARGE SCALE GENOMIC DNA]</scope>
    <source>
        <strain evidence="1 2">DSM 21771</strain>
    </source>
</reference>
<evidence type="ECO:0000313" key="2">
    <source>
        <dbReference type="Proteomes" id="UP000198853"/>
    </source>
</evidence>
<dbReference type="EMBL" id="FNEN01000022">
    <property type="protein sequence ID" value="SDJ23894.1"/>
    <property type="molecule type" value="Genomic_DNA"/>
</dbReference>
<dbReference type="Proteomes" id="UP000198853">
    <property type="component" value="Unassembled WGS sequence"/>
</dbReference>
<evidence type="ECO:0000313" key="1">
    <source>
        <dbReference type="EMBL" id="SDJ23894.1"/>
    </source>
</evidence>
<protein>
    <submittedName>
        <fullName evidence="1">Uncharacterized protein</fullName>
    </submittedName>
</protein>
<sequence length="49" mass="5864">MNAFEKIFILEKERRIGTPIQQAPGLFWTKKKTVDEVEVYRLYRRIPPG</sequence>
<accession>A0A1G8S3Q7</accession>